<organism evidence="2 3">
    <name type="scientific">Phytophthora rubi</name>
    <dbReference type="NCBI Taxonomy" id="129364"/>
    <lineage>
        <taxon>Eukaryota</taxon>
        <taxon>Sar</taxon>
        <taxon>Stramenopiles</taxon>
        <taxon>Oomycota</taxon>
        <taxon>Peronosporomycetes</taxon>
        <taxon>Peronosporales</taxon>
        <taxon>Peronosporaceae</taxon>
        <taxon>Phytophthora</taxon>
    </lineage>
</organism>
<name>A0A6A3J2B0_9STRA</name>
<evidence type="ECO:0000313" key="2">
    <source>
        <dbReference type="EMBL" id="KAE8988620.1"/>
    </source>
</evidence>
<dbReference type="Gene3D" id="2.70.98.30">
    <property type="entry name" value="Golgi alpha-mannosidase II, domain 4"/>
    <property type="match status" value="1"/>
</dbReference>
<proteinExistence type="predicted"/>
<dbReference type="PANTHER" id="PTHR31983">
    <property type="entry name" value="ENDO-1,3(4)-BETA-GLUCANASE 1"/>
    <property type="match status" value="1"/>
</dbReference>
<protein>
    <recommendedName>
        <fullName evidence="4">RxLR effector protein</fullName>
    </recommendedName>
</protein>
<dbReference type="OrthoDB" id="115983at2759"/>
<keyword evidence="1" id="KW-0732">Signal</keyword>
<reference evidence="2 3" key="1">
    <citation type="submission" date="2018-09" db="EMBL/GenBank/DDBJ databases">
        <title>Genomic investigation of the strawberry pathogen Phytophthora fragariae indicates pathogenicity is determined by transcriptional variation in three key races.</title>
        <authorList>
            <person name="Adams T.M."/>
            <person name="Armitage A.D."/>
            <person name="Sobczyk M.K."/>
            <person name="Bates H.J."/>
            <person name="Dunwell J.M."/>
            <person name="Nellist C.F."/>
            <person name="Harrison R.J."/>
        </authorList>
    </citation>
    <scope>NUCLEOTIDE SEQUENCE [LARGE SCALE GENOMIC DNA]</scope>
    <source>
        <strain evidence="2 3">SCRP324</strain>
    </source>
</reference>
<evidence type="ECO:0000313" key="3">
    <source>
        <dbReference type="Proteomes" id="UP000435112"/>
    </source>
</evidence>
<dbReference type="GO" id="GO:0052861">
    <property type="term" value="F:endo-1,3(4)-beta-glucanase activity"/>
    <property type="evidence" value="ECO:0007669"/>
    <property type="project" value="InterPro"/>
</dbReference>
<gene>
    <name evidence="2" type="ORF">PR002_g21711</name>
</gene>
<dbReference type="EMBL" id="QXFU01002228">
    <property type="protein sequence ID" value="KAE8988620.1"/>
    <property type="molecule type" value="Genomic_DNA"/>
</dbReference>
<evidence type="ECO:0000256" key="1">
    <source>
        <dbReference type="SAM" id="SignalP"/>
    </source>
</evidence>
<sequence>MKVLTLLQATLLTVTAHHVTASPSDPDVGEGYNFLQDSVKGATDKLVGTLSPDAPEPPFSINQDSICGGYFAPFGTDEPSEDLFKRNSSLEKIVPIINVAEEALNQPIPTNKWWANIIHVTDLKNLTNYAAWSNPYAVKLPRT</sequence>
<accession>A0A6A3J2B0</accession>
<dbReference type="Proteomes" id="UP000435112">
    <property type="component" value="Unassembled WGS sequence"/>
</dbReference>
<dbReference type="AlphaFoldDB" id="A0A6A3J2B0"/>
<feature type="non-terminal residue" evidence="2">
    <location>
        <position position="143"/>
    </location>
</feature>
<dbReference type="InterPro" id="IPR005200">
    <property type="entry name" value="Endo-beta-glucanase"/>
</dbReference>
<dbReference type="PANTHER" id="PTHR31983:SF0">
    <property type="entry name" value="GLUCAN ENDO-1,3-BETA-D-GLUCOSIDASE 2"/>
    <property type="match status" value="1"/>
</dbReference>
<comment type="caution">
    <text evidence="2">The sequence shown here is derived from an EMBL/GenBank/DDBJ whole genome shotgun (WGS) entry which is preliminary data.</text>
</comment>
<evidence type="ECO:0008006" key="4">
    <source>
        <dbReference type="Google" id="ProtNLM"/>
    </source>
</evidence>
<feature type="signal peptide" evidence="1">
    <location>
        <begin position="1"/>
        <end position="21"/>
    </location>
</feature>
<feature type="chain" id="PRO_5025355680" description="RxLR effector protein" evidence="1">
    <location>
        <begin position="22"/>
        <end position="143"/>
    </location>
</feature>